<accession>A0A1V0A969</accession>
<reference evidence="3" key="1">
    <citation type="journal article" date="2017" name="Med. Chem. Commun.">
        <title>Nonomuraea sp. ATCC 55076 harbours the largest actinomycete chromosome to date and the kistamicin biosynthetic gene cluster.</title>
        <authorList>
            <person name="Nazari B."/>
            <person name="Forneris C.C."/>
            <person name="Gibson M.I."/>
            <person name="Moon K."/>
            <person name="Schramma K.R."/>
            <person name="Seyedsayamdost M.R."/>
        </authorList>
    </citation>
    <scope>NUCLEOTIDE SEQUENCE [LARGE SCALE GENOMIC DNA]</scope>
    <source>
        <strain evidence="3">ATCC 55076</strain>
    </source>
</reference>
<dbReference type="KEGG" id="noa:BKM31_39490"/>
<proteinExistence type="predicted"/>
<sequence length="155" mass="17114">MAYGHVEVGPHRRLRRQRVQDRPGGIVVVDGGEQRGGEVVERTPPAAPDGLHDEAADHVRKARVRTARIRTARLRTDLVRTARVRTARVRTTRIRMARGGSPGVRHADIVPAAASDDRLVIRRRRCPWGSQPGQRLPEPYTGVQVRVAGGVLVPV</sequence>
<evidence type="ECO:0000313" key="2">
    <source>
        <dbReference type="EMBL" id="AQZ66723.1"/>
    </source>
</evidence>
<feature type="region of interest" description="Disordered" evidence="1">
    <location>
        <begin position="26"/>
        <end position="52"/>
    </location>
</feature>
<dbReference type="AlphaFoldDB" id="A0A1V0A969"/>
<keyword evidence="3" id="KW-1185">Reference proteome</keyword>
<evidence type="ECO:0000313" key="3">
    <source>
        <dbReference type="Proteomes" id="UP000190797"/>
    </source>
</evidence>
<feature type="compositionally biased region" description="Basic and acidic residues" evidence="1">
    <location>
        <begin position="32"/>
        <end position="41"/>
    </location>
</feature>
<evidence type="ECO:0000256" key="1">
    <source>
        <dbReference type="SAM" id="MobiDB-lite"/>
    </source>
</evidence>
<name>A0A1V0A969_9ACTN</name>
<dbReference type="EMBL" id="CP017717">
    <property type="protein sequence ID" value="AQZ66723.1"/>
    <property type="molecule type" value="Genomic_DNA"/>
</dbReference>
<dbReference type="Proteomes" id="UP000190797">
    <property type="component" value="Chromosome"/>
</dbReference>
<protein>
    <submittedName>
        <fullName evidence="2">Uncharacterized protein</fullName>
    </submittedName>
</protein>
<organism evidence="2 3">
    <name type="scientific">[Actinomadura] parvosata subsp. kistnae</name>
    <dbReference type="NCBI Taxonomy" id="1909395"/>
    <lineage>
        <taxon>Bacteria</taxon>
        <taxon>Bacillati</taxon>
        <taxon>Actinomycetota</taxon>
        <taxon>Actinomycetes</taxon>
        <taxon>Streptosporangiales</taxon>
        <taxon>Streptosporangiaceae</taxon>
        <taxon>Nonomuraea</taxon>
    </lineage>
</organism>
<gene>
    <name evidence="2" type="ORF">BKM31_39490</name>
</gene>